<dbReference type="Proteomes" id="UP000070444">
    <property type="component" value="Unassembled WGS sequence"/>
</dbReference>
<evidence type="ECO:0000313" key="1">
    <source>
        <dbReference type="EMBL" id="KXN71597.1"/>
    </source>
</evidence>
<dbReference type="EMBL" id="KQ964471">
    <property type="protein sequence ID" value="KXN71597.1"/>
    <property type="molecule type" value="Genomic_DNA"/>
</dbReference>
<gene>
    <name evidence="1" type="ORF">CONCODRAFT_69691</name>
</gene>
<keyword evidence="2" id="KW-1185">Reference proteome</keyword>
<proteinExistence type="predicted"/>
<reference evidence="1 2" key="1">
    <citation type="journal article" date="2015" name="Genome Biol. Evol.">
        <title>Phylogenomic analyses indicate that early fungi evolved digesting cell walls of algal ancestors of land plants.</title>
        <authorList>
            <person name="Chang Y."/>
            <person name="Wang S."/>
            <person name="Sekimoto S."/>
            <person name="Aerts A.L."/>
            <person name="Choi C."/>
            <person name="Clum A."/>
            <person name="LaButti K.M."/>
            <person name="Lindquist E.A."/>
            <person name="Yee Ngan C."/>
            <person name="Ohm R.A."/>
            <person name="Salamov A.A."/>
            <person name="Grigoriev I.V."/>
            <person name="Spatafora J.W."/>
            <person name="Berbee M.L."/>
        </authorList>
    </citation>
    <scope>NUCLEOTIDE SEQUENCE [LARGE SCALE GENOMIC DNA]</scope>
    <source>
        <strain evidence="1 2">NRRL 28638</strain>
    </source>
</reference>
<dbReference type="AlphaFoldDB" id="A0A137P9A9"/>
<protein>
    <submittedName>
        <fullName evidence="1">Uncharacterized protein</fullName>
    </submittedName>
</protein>
<name>A0A137P9A9_CONC2</name>
<evidence type="ECO:0000313" key="2">
    <source>
        <dbReference type="Proteomes" id="UP000070444"/>
    </source>
</evidence>
<dbReference type="OrthoDB" id="1470350at2759"/>
<sequence>MLQLILFFISIYISYKFYKFLKCPPELVNVPSLGLLAILKIGTSNESFDDMIENYCFGPNGWGVIVADPQVAKVVLNNSDVFQKNVNSTLNSNPYGLKFMGREQITNLNGEVLH</sequence>
<organism evidence="1 2">
    <name type="scientific">Conidiobolus coronatus (strain ATCC 28846 / CBS 209.66 / NRRL 28638)</name>
    <name type="common">Delacroixia coronata</name>
    <dbReference type="NCBI Taxonomy" id="796925"/>
    <lineage>
        <taxon>Eukaryota</taxon>
        <taxon>Fungi</taxon>
        <taxon>Fungi incertae sedis</taxon>
        <taxon>Zoopagomycota</taxon>
        <taxon>Entomophthoromycotina</taxon>
        <taxon>Entomophthoromycetes</taxon>
        <taxon>Entomophthorales</taxon>
        <taxon>Ancylistaceae</taxon>
        <taxon>Conidiobolus</taxon>
    </lineage>
</organism>
<accession>A0A137P9A9</accession>